<evidence type="ECO:0000256" key="1">
    <source>
        <dbReference type="SAM" id="MobiDB-lite"/>
    </source>
</evidence>
<dbReference type="PANTHER" id="PTHR31854">
    <property type="entry name" value="TUBULIN POLYGLUTAMYLASE COMPLEX SUBUNIT 2"/>
    <property type="match status" value="1"/>
</dbReference>
<evidence type="ECO:0000313" key="2">
    <source>
        <dbReference type="EnsemblMetazoa" id="XP_038073640.1"/>
    </source>
</evidence>
<dbReference type="OrthoDB" id="10249691at2759"/>
<dbReference type="Proteomes" id="UP000887568">
    <property type="component" value="Unplaced"/>
</dbReference>
<name>A0A914BCR8_PATMI</name>
<dbReference type="GeneID" id="119741813"/>
<dbReference type="RefSeq" id="XP_038073640.1">
    <property type="nucleotide sequence ID" value="XM_038217712.1"/>
</dbReference>
<accession>A0A914BCR8</accession>
<dbReference type="InterPro" id="IPR039231">
    <property type="entry name" value="TPGS2"/>
</dbReference>
<feature type="compositionally biased region" description="Basic and acidic residues" evidence="1">
    <location>
        <begin position="269"/>
        <end position="290"/>
    </location>
</feature>
<organism evidence="2 3">
    <name type="scientific">Patiria miniata</name>
    <name type="common">Bat star</name>
    <name type="synonym">Asterina miniata</name>
    <dbReference type="NCBI Taxonomy" id="46514"/>
    <lineage>
        <taxon>Eukaryota</taxon>
        <taxon>Metazoa</taxon>
        <taxon>Echinodermata</taxon>
        <taxon>Eleutherozoa</taxon>
        <taxon>Asterozoa</taxon>
        <taxon>Asteroidea</taxon>
        <taxon>Valvatacea</taxon>
        <taxon>Valvatida</taxon>
        <taxon>Asterinidae</taxon>
        <taxon>Patiria</taxon>
    </lineage>
</organism>
<protein>
    <recommendedName>
        <fullName evidence="4">Tubulin polyglutamylase complex subunit 2</fullName>
    </recommendedName>
</protein>
<proteinExistence type="predicted"/>
<feature type="region of interest" description="Disordered" evidence="1">
    <location>
        <begin position="246"/>
        <end position="324"/>
    </location>
</feature>
<evidence type="ECO:0008006" key="4">
    <source>
        <dbReference type="Google" id="ProtNLM"/>
    </source>
</evidence>
<dbReference type="PANTHER" id="PTHR31854:SF2">
    <property type="entry name" value="TUBULIN POLYGLUTAMYLASE COMPLEX SUBUNIT 2"/>
    <property type="match status" value="1"/>
</dbReference>
<dbReference type="EnsemblMetazoa" id="XM_038217712.1">
    <property type="protein sequence ID" value="XP_038073640.1"/>
    <property type="gene ID" value="LOC119741813"/>
</dbReference>
<reference evidence="2" key="1">
    <citation type="submission" date="2022-11" db="UniProtKB">
        <authorList>
            <consortium name="EnsemblMetazoa"/>
        </authorList>
    </citation>
    <scope>IDENTIFICATION</scope>
</reference>
<keyword evidence="3" id="KW-1185">Reference proteome</keyword>
<evidence type="ECO:0000313" key="3">
    <source>
        <dbReference type="Proteomes" id="UP000887568"/>
    </source>
</evidence>
<dbReference type="AlphaFoldDB" id="A0A914BCR8"/>
<sequence length="324" mass="36538">MANFDLTTLTSMEEIPHTKDLFNQLTLGVVKSLEKRAGICDITLADLQPAERHQVVSWEQRSSCMLPDDLKRFYLTSDGLLLTWCVRFDDQLQPVGRMEINKISNVTKLAGNKAPSNANTPSLADVDYASDEEQCDEDTDVPAKPHFDTRSRIFELDPCRGIAKVCLVYRNTKPGSPAQHPEVWLLDRALRWHFLAHTFSQYFRMMLMHLGLPQWQLAYTDVGLSPQAKQWFNLYSPLRIRLDSETSLAEEEPEKDDSWQAAKGAPKMDSTEVNKLDFGRVFKGKSDKKSKSSQNKKKHGPVGKPLSGGTNNRSGSQLGGGRLR</sequence>